<dbReference type="Proteomes" id="UP000246964">
    <property type="component" value="Unassembled WGS sequence"/>
</dbReference>
<evidence type="ECO:0000256" key="1">
    <source>
        <dbReference type="SAM" id="Phobius"/>
    </source>
</evidence>
<evidence type="ECO:0000313" key="2">
    <source>
        <dbReference type="EMBL" id="PWW07966.1"/>
    </source>
</evidence>
<gene>
    <name evidence="2" type="ORF">DET45_12338</name>
</gene>
<feature type="transmembrane region" description="Helical" evidence="1">
    <location>
        <begin position="6"/>
        <end position="25"/>
    </location>
</feature>
<comment type="caution">
    <text evidence="2">The sequence shown here is derived from an EMBL/GenBank/DDBJ whole genome shotgun (WGS) entry which is preliminary data.</text>
</comment>
<name>A0A317PXY9_9GAMM</name>
<evidence type="ECO:0000313" key="3">
    <source>
        <dbReference type="Proteomes" id="UP000246964"/>
    </source>
</evidence>
<reference evidence="2 3" key="1">
    <citation type="submission" date="2018-05" db="EMBL/GenBank/DDBJ databases">
        <title>Freshwater and sediment microbial communities from various areas in North America, analyzing microbe dynamics in response to fracking.</title>
        <authorList>
            <person name="Lamendella R."/>
        </authorList>
    </citation>
    <scope>NUCLEOTIDE SEQUENCE [LARGE SCALE GENOMIC DNA]</scope>
    <source>
        <strain evidence="2 3">125B1</strain>
    </source>
</reference>
<keyword evidence="1" id="KW-0812">Transmembrane</keyword>
<keyword evidence="1" id="KW-1133">Transmembrane helix</keyword>
<sequence length="86" mass="9945">MHVRTTYWKWLVSVSLIMLLGYSVVRWWQRPQVKVHEVMSRGLVQTVVASGRISNQVRVDISSELTGLVQQRLVNNLGFAWCETES</sequence>
<keyword evidence="1" id="KW-0472">Membrane</keyword>
<organism evidence="2 3">
    <name type="scientific">Pseudidiomarina maritima</name>
    <dbReference type="NCBI Taxonomy" id="519453"/>
    <lineage>
        <taxon>Bacteria</taxon>
        <taxon>Pseudomonadati</taxon>
        <taxon>Pseudomonadota</taxon>
        <taxon>Gammaproteobacteria</taxon>
        <taxon>Alteromonadales</taxon>
        <taxon>Idiomarinaceae</taxon>
        <taxon>Pseudidiomarina</taxon>
    </lineage>
</organism>
<proteinExistence type="predicted"/>
<dbReference type="EMBL" id="QGTT01000023">
    <property type="protein sequence ID" value="PWW07966.1"/>
    <property type="molecule type" value="Genomic_DNA"/>
</dbReference>
<keyword evidence="3" id="KW-1185">Reference proteome</keyword>
<dbReference type="AlphaFoldDB" id="A0A317PXY9"/>
<protein>
    <submittedName>
        <fullName evidence="2">Uncharacterized protein</fullName>
    </submittedName>
</protein>
<accession>A0A317PXY9</accession>